<organism evidence="4 5">
    <name type="scientific">Bowmanella dokdonensis</name>
    <dbReference type="NCBI Taxonomy" id="751969"/>
    <lineage>
        <taxon>Bacteria</taxon>
        <taxon>Pseudomonadati</taxon>
        <taxon>Pseudomonadota</taxon>
        <taxon>Gammaproteobacteria</taxon>
        <taxon>Alteromonadales</taxon>
        <taxon>Alteromonadaceae</taxon>
        <taxon>Bowmanella</taxon>
    </lineage>
</organism>
<feature type="domain" description="Outer membrane protein beta-barrel" evidence="3">
    <location>
        <begin position="9"/>
        <end position="197"/>
    </location>
</feature>
<proteinExistence type="predicted"/>
<keyword evidence="1 2" id="KW-0732">Signal</keyword>
<dbReference type="SUPFAM" id="SSF56925">
    <property type="entry name" value="OMPA-like"/>
    <property type="match status" value="1"/>
</dbReference>
<evidence type="ECO:0000313" key="5">
    <source>
        <dbReference type="Proteomes" id="UP000664654"/>
    </source>
</evidence>
<evidence type="ECO:0000256" key="2">
    <source>
        <dbReference type="SAM" id="SignalP"/>
    </source>
</evidence>
<dbReference type="InterPro" id="IPR027385">
    <property type="entry name" value="Beta-barrel_OMP"/>
</dbReference>
<evidence type="ECO:0000256" key="1">
    <source>
        <dbReference type="ARBA" id="ARBA00022729"/>
    </source>
</evidence>
<name>A0A939DQZ1_9ALTE</name>
<gene>
    <name evidence="4" type="ORF">J0A66_18180</name>
</gene>
<feature type="signal peptide" evidence="2">
    <location>
        <begin position="1"/>
        <end position="20"/>
    </location>
</feature>
<dbReference type="InterPro" id="IPR011250">
    <property type="entry name" value="OMP/PagP_B-barrel"/>
</dbReference>
<dbReference type="EMBL" id="JAFKCV010000014">
    <property type="protein sequence ID" value="MBN7827165.1"/>
    <property type="molecule type" value="Genomic_DNA"/>
</dbReference>
<comment type="caution">
    <text evidence="4">The sequence shown here is derived from an EMBL/GenBank/DDBJ whole genome shotgun (WGS) entry which is preliminary data.</text>
</comment>
<accession>A0A939DQZ1</accession>
<evidence type="ECO:0000259" key="3">
    <source>
        <dbReference type="Pfam" id="PF13505"/>
    </source>
</evidence>
<dbReference type="AlphaFoldDB" id="A0A939DQZ1"/>
<evidence type="ECO:0000313" key="4">
    <source>
        <dbReference type="EMBL" id="MBN7827165.1"/>
    </source>
</evidence>
<dbReference type="Pfam" id="PF13505">
    <property type="entry name" value="OMP_b-brl"/>
    <property type="match status" value="1"/>
</dbReference>
<feature type="chain" id="PRO_5036721944" evidence="2">
    <location>
        <begin position="21"/>
        <end position="197"/>
    </location>
</feature>
<protein>
    <submittedName>
        <fullName evidence="4">Porin family protein</fullName>
    </submittedName>
</protein>
<dbReference type="Proteomes" id="UP000664654">
    <property type="component" value="Unassembled WGS sequence"/>
</dbReference>
<sequence length="197" mass="21695">MLKTTLSTVLAFFVAGPVLAETQHSPHSVGLVLGSGGAEYKNSDEDGNGVDHLYLYYHYSLNEQFGLEAGLLGGTEGSDWDCHDDDRDHLVCRNNRKPIFGLDAEDLEYRSLVAAATAQFPLSQRNSLYGKLGAQYYDYEISRGSINLADDSGLGLYLEAGWQYRWDSGWGMNVGLKHLPMGDLKVNSGNVGVSYRF</sequence>
<dbReference type="Gene3D" id="2.40.160.20">
    <property type="match status" value="1"/>
</dbReference>
<dbReference type="RefSeq" id="WP_206575277.1">
    <property type="nucleotide sequence ID" value="NZ_JAFKCV010000014.1"/>
</dbReference>
<reference evidence="4" key="1">
    <citation type="submission" date="2021-03" db="EMBL/GenBank/DDBJ databases">
        <title>novel species isolated from a fishpond in China.</title>
        <authorList>
            <person name="Lu H."/>
            <person name="Cai Z."/>
        </authorList>
    </citation>
    <scope>NUCLEOTIDE SEQUENCE</scope>
    <source>
        <strain evidence="4">JCM 30855</strain>
    </source>
</reference>
<keyword evidence="5" id="KW-1185">Reference proteome</keyword>